<evidence type="ECO:0000313" key="2">
    <source>
        <dbReference type="Proteomes" id="UP001352852"/>
    </source>
</evidence>
<organism evidence="1 2">
    <name type="scientific">Characodon lateralis</name>
    <dbReference type="NCBI Taxonomy" id="208331"/>
    <lineage>
        <taxon>Eukaryota</taxon>
        <taxon>Metazoa</taxon>
        <taxon>Chordata</taxon>
        <taxon>Craniata</taxon>
        <taxon>Vertebrata</taxon>
        <taxon>Euteleostomi</taxon>
        <taxon>Actinopterygii</taxon>
        <taxon>Neopterygii</taxon>
        <taxon>Teleostei</taxon>
        <taxon>Neoteleostei</taxon>
        <taxon>Acanthomorphata</taxon>
        <taxon>Ovalentaria</taxon>
        <taxon>Atherinomorphae</taxon>
        <taxon>Cyprinodontiformes</taxon>
        <taxon>Goodeidae</taxon>
        <taxon>Characodon</taxon>
    </lineage>
</organism>
<feature type="non-terminal residue" evidence="1">
    <location>
        <position position="1"/>
    </location>
</feature>
<dbReference type="Proteomes" id="UP001352852">
    <property type="component" value="Unassembled WGS sequence"/>
</dbReference>
<dbReference type="EMBL" id="JAHUTJ010018737">
    <property type="protein sequence ID" value="MED6271679.1"/>
    <property type="molecule type" value="Genomic_DNA"/>
</dbReference>
<reference evidence="1 2" key="1">
    <citation type="submission" date="2021-06" db="EMBL/GenBank/DDBJ databases">
        <authorList>
            <person name="Palmer J.M."/>
        </authorList>
    </citation>
    <scope>NUCLEOTIDE SEQUENCE [LARGE SCALE GENOMIC DNA]</scope>
    <source>
        <strain evidence="1 2">CL_MEX2019</strain>
        <tissue evidence="1">Muscle</tissue>
    </source>
</reference>
<sequence>ADRCSLSGHQPRCYKDCQHFRLFCPRWSCSMNRYLGFEESLESSPDREPHRTSYLGWQPSRIRVPFQLRTLSTLLEELPPWLLSARHSGSALSPDAFSLLRIPMPSKHICRLRFVSFIYYYPCSSPSQFSLASLSPDPRSSL</sequence>
<name>A0ABU7DBV0_9TELE</name>
<evidence type="ECO:0000313" key="1">
    <source>
        <dbReference type="EMBL" id="MED6271679.1"/>
    </source>
</evidence>
<keyword evidence="2" id="KW-1185">Reference proteome</keyword>
<protein>
    <submittedName>
        <fullName evidence="1">Uncharacterized protein</fullName>
    </submittedName>
</protein>
<accession>A0ABU7DBV0</accession>
<comment type="caution">
    <text evidence="1">The sequence shown here is derived from an EMBL/GenBank/DDBJ whole genome shotgun (WGS) entry which is preliminary data.</text>
</comment>
<proteinExistence type="predicted"/>
<gene>
    <name evidence="1" type="ORF">CHARACLAT_022733</name>
</gene>